<evidence type="ECO:0008006" key="3">
    <source>
        <dbReference type="Google" id="ProtNLM"/>
    </source>
</evidence>
<comment type="caution">
    <text evidence="1">The sequence shown here is derived from an EMBL/GenBank/DDBJ whole genome shotgun (WGS) entry which is preliminary data.</text>
</comment>
<gene>
    <name evidence="1" type="ORF">COS81_04580</name>
</gene>
<dbReference type="AlphaFoldDB" id="A0A2M7ALX6"/>
<dbReference type="Proteomes" id="UP000229916">
    <property type="component" value="Unassembled WGS sequence"/>
</dbReference>
<dbReference type="EMBL" id="PEWD01000086">
    <property type="protein sequence ID" value="PIU68270.1"/>
    <property type="molecule type" value="Genomic_DNA"/>
</dbReference>
<accession>A0A2M7ALX6</accession>
<proteinExistence type="predicted"/>
<name>A0A2M7ALX6_UNCKA</name>
<evidence type="ECO:0000313" key="2">
    <source>
        <dbReference type="Proteomes" id="UP000229916"/>
    </source>
</evidence>
<organism evidence="1 2">
    <name type="scientific">candidate division WWE3 bacterium CG06_land_8_20_14_3_00_42_16</name>
    <dbReference type="NCBI Taxonomy" id="1975083"/>
    <lineage>
        <taxon>Bacteria</taxon>
        <taxon>Katanobacteria</taxon>
    </lineage>
</organism>
<protein>
    <recommendedName>
        <fullName evidence="3">Cell division protein FtsL</fullName>
    </recommendedName>
</protein>
<sequence length="117" mass="13221">MGKRKTFRTKARVYKKAASKIKALPLHGVKLALMILVLGFLTSQLVLCNRLSTKGEELQLLEQQGNQLAQRKIDLDQEIAKLSSLSRIENESKEKLGMFSGIQKVEYFSKENVASLR</sequence>
<evidence type="ECO:0000313" key="1">
    <source>
        <dbReference type="EMBL" id="PIU68270.1"/>
    </source>
</evidence>
<reference evidence="2" key="1">
    <citation type="submission" date="2017-09" db="EMBL/GenBank/DDBJ databases">
        <title>Depth-based differentiation of microbial function through sediment-hosted aquifers and enrichment of novel symbionts in the deep terrestrial subsurface.</title>
        <authorList>
            <person name="Probst A.J."/>
            <person name="Ladd B."/>
            <person name="Jarett J.K."/>
            <person name="Geller-Mcgrath D.E."/>
            <person name="Sieber C.M.K."/>
            <person name="Emerson J.B."/>
            <person name="Anantharaman K."/>
            <person name="Thomas B.C."/>
            <person name="Malmstrom R."/>
            <person name="Stieglmeier M."/>
            <person name="Klingl A."/>
            <person name="Woyke T."/>
            <person name="Ryan C.M."/>
            <person name="Banfield J.F."/>
        </authorList>
    </citation>
    <scope>NUCLEOTIDE SEQUENCE [LARGE SCALE GENOMIC DNA]</scope>
</reference>